<evidence type="ECO:0000256" key="1">
    <source>
        <dbReference type="SAM" id="Phobius"/>
    </source>
</evidence>
<keyword evidence="1" id="KW-0812">Transmembrane</keyword>
<keyword evidence="1" id="KW-0472">Membrane</keyword>
<protein>
    <submittedName>
        <fullName evidence="2">Uncharacterized protein</fullName>
    </submittedName>
</protein>
<reference evidence="2" key="1">
    <citation type="journal article" date="2020" name="Nature">
        <title>Giant virus diversity and host interactions through global metagenomics.</title>
        <authorList>
            <person name="Schulz F."/>
            <person name="Roux S."/>
            <person name="Paez-Espino D."/>
            <person name="Jungbluth S."/>
            <person name="Walsh D.A."/>
            <person name="Denef V.J."/>
            <person name="McMahon K.D."/>
            <person name="Konstantinidis K.T."/>
            <person name="Eloe-Fadrosh E.A."/>
            <person name="Kyrpides N.C."/>
            <person name="Woyke T."/>
        </authorList>
    </citation>
    <scope>NUCLEOTIDE SEQUENCE</scope>
    <source>
        <strain evidence="2">GVMAG-M-3300023179-107</strain>
    </source>
</reference>
<accession>A0A6C0DZA9</accession>
<dbReference type="EMBL" id="MN739708">
    <property type="protein sequence ID" value="QHT22226.1"/>
    <property type="molecule type" value="Genomic_DNA"/>
</dbReference>
<dbReference type="AlphaFoldDB" id="A0A6C0DZA9"/>
<name>A0A6C0DZA9_9ZZZZ</name>
<keyword evidence="1" id="KW-1133">Transmembrane helix</keyword>
<evidence type="ECO:0000313" key="2">
    <source>
        <dbReference type="EMBL" id="QHT22226.1"/>
    </source>
</evidence>
<sequence length="146" mass="16858">MTYSYIKSVFPNFETVSSSRSLALGNIPRFGREQNNLTKTDNSKGIQGFDANKYSKQIVSEYKEFFSNDNGVNKSSLKTQQQEEGEQQECSMYASHVLRCESCKDIIRRQLGYEEKRFQNDQLLEIVTYGIFGAFLLVFLENFKKA</sequence>
<organism evidence="2">
    <name type="scientific">viral metagenome</name>
    <dbReference type="NCBI Taxonomy" id="1070528"/>
    <lineage>
        <taxon>unclassified sequences</taxon>
        <taxon>metagenomes</taxon>
        <taxon>organismal metagenomes</taxon>
    </lineage>
</organism>
<proteinExistence type="predicted"/>
<feature type="transmembrane region" description="Helical" evidence="1">
    <location>
        <begin position="123"/>
        <end position="140"/>
    </location>
</feature>